<comment type="caution">
    <text evidence="1">The sequence shown here is derived from an EMBL/GenBank/DDBJ whole genome shotgun (WGS) entry which is preliminary data.</text>
</comment>
<reference evidence="1" key="1">
    <citation type="journal article" date="2014" name="Front. Microbiol.">
        <title>High frequency of phylogenetically diverse reductive dehalogenase-homologous genes in deep subseafloor sedimentary metagenomes.</title>
        <authorList>
            <person name="Kawai M."/>
            <person name="Futagami T."/>
            <person name="Toyoda A."/>
            <person name="Takaki Y."/>
            <person name="Nishi S."/>
            <person name="Hori S."/>
            <person name="Arai W."/>
            <person name="Tsubouchi T."/>
            <person name="Morono Y."/>
            <person name="Uchiyama I."/>
            <person name="Ito T."/>
            <person name="Fujiyama A."/>
            <person name="Inagaki F."/>
            <person name="Takami H."/>
        </authorList>
    </citation>
    <scope>NUCLEOTIDE SEQUENCE</scope>
    <source>
        <strain evidence="1">Expedition CK06-06</strain>
    </source>
</reference>
<feature type="non-terminal residue" evidence="1">
    <location>
        <position position="1"/>
    </location>
</feature>
<organism evidence="1">
    <name type="scientific">marine sediment metagenome</name>
    <dbReference type="NCBI Taxonomy" id="412755"/>
    <lineage>
        <taxon>unclassified sequences</taxon>
        <taxon>metagenomes</taxon>
        <taxon>ecological metagenomes</taxon>
    </lineage>
</organism>
<dbReference type="EMBL" id="BARU01028970">
    <property type="protein sequence ID" value="GAH75737.1"/>
    <property type="molecule type" value="Genomic_DNA"/>
</dbReference>
<dbReference type="AlphaFoldDB" id="X1I1Y9"/>
<evidence type="ECO:0008006" key="2">
    <source>
        <dbReference type="Google" id="ProtNLM"/>
    </source>
</evidence>
<proteinExistence type="predicted"/>
<dbReference type="Gene3D" id="3.40.50.300">
    <property type="entry name" value="P-loop containing nucleotide triphosphate hydrolases"/>
    <property type="match status" value="1"/>
</dbReference>
<protein>
    <recommendedName>
        <fullName evidence="2">Zona occludens toxin N-terminal domain-containing protein</fullName>
    </recommendedName>
</protein>
<sequence>PSRILVNKSFAETFAKELVDACFFKTSKTAYLNANDRLSLVLLSKSLPDKTAMEASKWLAIIRHPLVAVVLGKKGSGKSGLSYRLCEHLRWTAPIYAVGIPSNAVKYLPDWISVVPNIEDLPNGCIALVDESYILFHARSSMTARAKVMSQMINLSRQRGQTLIFVTQESGQIDRNILSSADVVIFKEPGILQPRFDRSELRAIAAEASQAFQSIVGNRKKWSYVFTQEKGFIGLIENSLPTFWSNNLSNAFAYVGECKVRLARKMN</sequence>
<evidence type="ECO:0000313" key="1">
    <source>
        <dbReference type="EMBL" id="GAH75737.1"/>
    </source>
</evidence>
<dbReference type="SUPFAM" id="SSF52540">
    <property type="entry name" value="P-loop containing nucleoside triphosphate hydrolases"/>
    <property type="match status" value="1"/>
</dbReference>
<gene>
    <name evidence="1" type="ORF">S03H2_46169</name>
</gene>
<accession>X1I1Y9</accession>
<name>X1I1Y9_9ZZZZ</name>
<feature type="non-terminal residue" evidence="1">
    <location>
        <position position="267"/>
    </location>
</feature>
<dbReference type="InterPro" id="IPR027417">
    <property type="entry name" value="P-loop_NTPase"/>
</dbReference>